<dbReference type="Proteomes" id="UP000593565">
    <property type="component" value="Unassembled WGS sequence"/>
</dbReference>
<dbReference type="AlphaFoldDB" id="A0A7J6AD74"/>
<reference evidence="2 3" key="1">
    <citation type="submission" date="2020-02" db="EMBL/GenBank/DDBJ databases">
        <title>A chromosome-scale genome assembly of the black bullhead catfish (Ameiurus melas).</title>
        <authorList>
            <person name="Wen M."/>
            <person name="Zham M."/>
            <person name="Cabau C."/>
            <person name="Klopp C."/>
            <person name="Donnadieu C."/>
            <person name="Roques C."/>
            <person name="Bouchez O."/>
            <person name="Lampietro C."/>
            <person name="Jouanno E."/>
            <person name="Herpin A."/>
            <person name="Louis A."/>
            <person name="Berthelot C."/>
            <person name="Parey E."/>
            <person name="Roest-Crollius H."/>
            <person name="Braasch I."/>
            <person name="Postlethwait J."/>
            <person name="Robinson-Rechavi M."/>
            <person name="Echchiki A."/>
            <person name="Begum T."/>
            <person name="Montfort J."/>
            <person name="Schartl M."/>
            <person name="Bobe J."/>
            <person name="Guiguen Y."/>
        </authorList>
    </citation>
    <scope>NUCLEOTIDE SEQUENCE [LARGE SCALE GENOMIC DNA]</scope>
    <source>
        <strain evidence="2">M_S1</strain>
        <tissue evidence="2">Blood</tissue>
    </source>
</reference>
<evidence type="ECO:0000313" key="3">
    <source>
        <dbReference type="Proteomes" id="UP000593565"/>
    </source>
</evidence>
<protein>
    <submittedName>
        <fullName evidence="2">Uncharacterized protein</fullName>
    </submittedName>
</protein>
<feature type="region of interest" description="Disordered" evidence="1">
    <location>
        <begin position="1"/>
        <end position="24"/>
    </location>
</feature>
<proteinExistence type="predicted"/>
<evidence type="ECO:0000256" key="1">
    <source>
        <dbReference type="SAM" id="MobiDB-lite"/>
    </source>
</evidence>
<accession>A0A7J6AD74</accession>
<comment type="caution">
    <text evidence="2">The sequence shown here is derived from an EMBL/GenBank/DDBJ whole genome shotgun (WGS) entry which is preliminary data.</text>
</comment>
<name>A0A7J6AD74_AMEME</name>
<gene>
    <name evidence="2" type="ORF">AMELA_G00176920</name>
</gene>
<evidence type="ECO:0000313" key="2">
    <source>
        <dbReference type="EMBL" id="KAF4080905.1"/>
    </source>
</evidence>
<keyword evidence="3" id="KW-1185">Reference proteome</keyword>
<dbReference type="EMBL" id="JAAGNN010000014">
    <property type="protein sequence ID" value="KAF4080905.1"/>
    <property type="molecule type" value="Genomic_DNA"/>
</dbReference>
<organism evidence="2 3">
    <name type="scientific">Ameiurus melas</name>
    <name type="common">Black bullhead</name>
    <name type="synonym">Silurus melas</name>
    <dbReference type="NCBI Taxonomy" id="219545"/>
    <lineage>
        <taxon>Eukaryota</taxon>
        <taxon>Metazoa</taxon>
        <taxon>Chordata</taxon>
        <taxon>Craniata</taxon>
        <taxon>Vertebrata</taxon>
        <taxon>Euteleostomi</taxon>
        <taxon>Actinopterygii</taxon>
        <taxon>Neopterygii</taxon>
        <taxon>Teleostei</taxon>
        <taxon>Ostariophysi</taxon>
        <taxon>Siluriformes</taxon>
        <taxon>Ictaluridae</taxon>
        <taxon>Ameiurus</taxon>
    </lineage>
</organism>
<sequence length="63" mass="7199">MLRTQPHQLPWPPTSTSPIPHAPTDEGVVQVNWGSSSMNLTRYCRPSQMMELLFWSLVISTFI</sequence>